<evidence type="ECO:0000313" key="1">
    <source>
        <dbReference type="EMBL" id="KAF2183303.1"/>
    </source>
</evidence>
<reference evidence="1" key="1">
    <citation type="journal article" date="2020" name="Stud. Mycol.">
        <title>101 Dothideomycetes genomes: a test case for predicting lifestyles and emergence of pathogens.</title>
        <authorList>
            <person name="Haridas S."/>
            <person name="Albert R."/>
            <person name="Binder M."/>
            <person name="Bloem J."/>
            <person name="Labutti K."/>
            <person name="Salamov A."/>
            <person name="Andreopoulos B."/>
            <person name="Baker S."/>
            <person name="Barry K."/>
            <person name="Bills G."/>
            <person name="Bluhm B."/>
            <person name="Cannon C."/>
            <person name="Castanera R."/>
            <person name="Culley D."/>
            <person name="Daum C."/>
            <person name="Ezra D."/>
            <person name="Gonzalez J."/>
            <person name="Henrissat B."/>
            <person name="Kuo A."/>
            <person name="Liang C."/>
            <person name="Lipzen A."/>
            <person name="Lutzoni F."/>
            <person name="Magnuson J."/>
            <person name="Mondo S."/>
            <person name="Nolan M."/>
            <person name="Ohm R."/>
            <person name="Pangilinan J."/>
            <person name="Park H.-J."/>
            <person name="Ramirez L."/>
            <person name="Alfaro M."/>
            <person name="Sun H."/>
            <person name="Tritt A."/>
            <person name="Yoshinaga Y."/>
            <person name="Zwiers L.-H."/>
            <person name="Turgeon B."/>
            <person name="Goodwin S."/>
            <person name="Spatafora J."/>
            <person name="Crous P."/>
            <person name="Grigoriev I."/>
        </authorList>
    </citation>
    <scope>NUCLEOTIDE SEQUENCE</scope>
    <source>
        <strain evidence="1">CBS 207.26</strain>
    </source>
</reference>
<dbReference type="Proteomes" id="UP000800200">
    <property type="component" value="Unassembled WGS sequence"/>
</dbReference>
<gene>
    <name evidence="1" type="ORF">K469DRAFT_210409</name>
</gene>
<keyword evidence="2" id="KW-1185">Reference proteome</keyword>
<sequence>MQTQIQSPLPRFGPMKDIASRASTFLSIAATSTRSILHQYISSRVGYRAGLNKIRGDHKARLDRL</sequence>
<evidence type="ECO:0000313" key="2">
    <source>
        <dbReference type="Proteomes" id="UP000800200"/>
    </source>
</evidence>
<accession>A0A6A6DW93</accession>
<dbReference type="EMBL" id="ML994643">
    <property type="protein sequence ID" value="KAF2183303.1"/>
    <property type="molecule type" value="Genomic_DNA"/>
</dbReference>
<name>A0A6A6DW93_9PEZI</name>
<organism evidence="1 2">
    <name type="scientific">Zopfia rhizophila CBS 207.26</name>
    <dbReference type="NCBI Taxonomy" id="1314779"/>
    <lineage>
        <taxon>Eukaryota</taxon>
        <taxon>Fungi</taxon>
        <taxon>Dikarya</taxon>
        <taxon>Ascomycota</taxon>
        <taxon>Pezizomycotina</taxon>
        <taxon>Dothideomycetes</taxon>
        <taxon>Dothideomycetes incertae sedis</taxon>
        <taxon>Zopfiaceae</taxon>
        <taxon>Zopfia</taxon>
    </lineage>
</organism>
<protein>
    <submittedName>
        <fullName evidence="1">Uncharacterized protein</fullName>
    </submittedName>
</protein>
<dbReference type="AlphaFoldDB" id="A0A6A6DW93"/>
<proteinExistence type="predicted"/>